<keyword evidence="6" id="KW-0175">Coiled coil</keyword>
<reference evidence="9" key="1">
    <citation type="submission" date="2021-01" db="UniProtKB">
        <authorList>
            <consortium name="EnsemblMetazoa"/>
        </authorList>
    </citation>
    <scope>IDENTIFICATION</scope>
</reference>
<evidence type="ECO:0000313" key="10">
    <source>
        <dbReference type="Proteomes" id="UP000594262"/>
    </source>
</evidence>
<keyword evidence="2" id="KW-0805">Transcription regulation</keyword>
<evidence type="ECO:0000256" key="2">
    <source>
        <dbReference type="ARBA" id="ARBA00023015"/>
    </source>
</evidence>
<dbReference type="SUPFAM" id="SSF47459">
    <property type="entry name" value="HLH, helix-loop-helix DNA-binding domain"/>
    <property type="match status" value="1"/>
</dbReference>
<dbReference type="Pfam" id="PF00010">
    <property type="entry name" value="HLH"/>
    <property type="match status" value="1"/>
</dbReference>
<evidence type="ECO:0000256" key="3">
    <source>
        <dbReference type="ARBA" id="ARBA00023125"/>
    </source>
</evidence>
<dbReference type="CDD" id="cd11401">
    <property type="entry name" value="bHLHzip_Mad"/>
    <property type="match status" value="1"/>
</dbReference>
<dbReference type="Gene3D" id="4.10.280.10">
    <property type="entry name" value="Helix-loop-helix DNA-binding domain"/>
    <property type="match status" value="1"/>
</dbReference>
<keyword evidence="4" id="KW-0804">Transcription</keyword>
<feature type="coiled-coil region" evidence="6">
    <location>
        <begin position="88"/>
        <end position="126"/>
    </location>
</feature>
<dbReference type="InterPro" id="IPR011598">
    <property type="entry name" value="bHLH_dom"/>
</dbReference>
<dbReference type="SMART" id="SM00353">
    <property type="entry name" value="HLH"/>
    <property type="match status" value="1"/>
</dbReference>
<dbReference type="RefSeq" id="XP_066915150.1">
    <property type="nucleotide sequence ID" value="XM_067059049.1"/>
</dbReference>
<dbReference type="PANTHER" id="PTHR11969:SF54">
    <property type="entry name" value="MAD-LIKE PROTEIN 1"/>
    <property type="match status" value="1"/>
</dbReference>
<accession>A0A7M5URL9</accession>
<dbReference type="GO" id="GO:0000978">
    <property type="term" value="F:RNA polymerase II cis-regulatory region sequence-specific DNA binding"/>
    <property type="evidence" value="ECO:0007669"/>
    <property type="project" value="TreeGrafter"/>
</dbReference>
<evidence type="ECO:0000313" key="9">
    <source>
        <dbReference type="EnsemblMetazoa" id="CLYHEMP004649.1"/>
    </source>
</evidence>
<dbReference type="PROSITE" id="PS50888">
    <property type="entry name" value="BHLH"/>
    <property type="match status" value="1"/>
</dbReference>
<evidence type="ECO:0000256" key="5">
    <source>
        <dbReference type="ARBA" id="ARBA00023242"/>
    </source>
</evidence>
<feature type="compositionally biased region" description="Acidic residues" evidence="7">
    <location>
        <begin position="148"/>
        <end position="166"/>
    </location>
</feature>
<evidence type="ECO:0000256" key="1">
    <source>
        <dbReference type="ARBA" id="ARBA00004123"/>
    </source>
</evidence>
<feature type="compositionally biased region" description="Low complexity" evidence="7">
    <location>
        <begin position="136"/>
        <end position="147"/>
    </location>
</feature>
<feature type="compositionally biased region" description="Low complexity" evidence="7">
    <location>
        <begin position="167"/>
        <end position="182"/>
    </location>
</feature>
<feature type="region of interest" description="Disordered" evidence="7">
    <location>
        <begin position="134"/>
        <end position="182"/>
    </location>
</feature>
<dbReference type="Proteomes" id="UP000594262">
    <property type="component" value="Unplaced"/>
</dbReference>
<dbReference type="PANTHER" id="PTHR11969">
    <property type="entry name" value="MAX DIMERIZATION, MAD"/>
    <property type="match status" value="1"/>
</dbReference>
<evidence type="ECO:0000256" key="7">
    <source>
        <dbReference type="SAM" id="MobiDB-lite"/>
    </source>
</evidence>
<protein>
    <recommendedName>
        <fullName evidence="8">BHLH domain-containing protein</fullName>
    </recommendedName>
</protein>
<dbReference type="GO" id="GO:0005634">
    <property type="term" value="C:nucleus"/>
    <property type="evidence" value="ECO:0007669"/>
    <property type="project" value="UniProtKB-SubCell"/>
</dbReference>
<dbReference type="EnsemblMetazoa" id="CLYHEMT004649.1">
    <property type="protein sequence ID" value="CLYHEMP004649.1"/>
    <property type="gene ID" value="CLYHEMG004649"/>
</dbReference>
<dbReference type="GO" id="GO:0000981">
    <property type="term" value="F:DNA-binding transcription factor activity, RNA polymerase II-specific"/>
    <property type="evidence" value="ECO:0007669"/>
    <property type="project" value="TreeGrafter"/>
</dbReference>
<name>A0A7M5URL9_9CNID</name>
<organism evidence="9 10">
    <name type="scientific">Clytia hemisphaerica</name>
    <dbReference type="NCBI Taxonomy" id="252671"/>
    <lineage>
        <taxon>Eukaryota</taxon>
        <taxon>Metazoa</taxon>
        <taxon>Cnidaria</taxon>
        <taxon>Hydrozoa</taxon>
        <taxon>Hydroidolina</taxon>
        <taxon>Leptothecata</taxon>
        <taxon>Obeliida</taxon>
        <taxon>Clytiidae</taxon>
        <taxon>Clytia</taxon>
    </lineage>
</organism>
<keyword evidence="5" id="KW-0539">Nucleus</keyword>
<dbReference type="OrthoDB" id="5920083at2759"/>
<dbReference type="InterPro" id="IPR036638">
    <property type="entry name" value="HLH_DNA-bd_sf"/>
</dbReference>
<keyword evidence="10" id="KW-1185">Reference proteome</keyword>
<dbReference type="GO" id="GO:0046983">
    <property type="term" value="F:protein dimerization activity"/>
    <property type="evidence" value="ECO:0007669"/>
    <property type="project" value="InterPro"/>
</dbReference>
<feature type="domain" description="BHLH" evidence="8">
    <location>
        <begin position="43"/>
        <end position="95"/>
    </location>
</feature>
<comment type="subcellular location">
    <subcellularLocation>
        <location evidence="1">Nucleus</location>
    </subcellularLocation>
</comment>
<keyword evidence="3" id="KW-0238">DNA-binding</keyword>
<evidence type="ECO:0000256" key="6">
    <source>
        <dbReference type="SAM" id="Coils"/>
    </source>
</evidence>
<dbReference type="GeneID" id="136802329"/>
<dbReference type="AlphaFoldDB" id="A0A7M5URL9"/>
<proteinExistence type="predicted"/>
<evidence type="ECO:0000259" key="8">
    <source>
        <dbReference type="PROSITE" id="PS50888"/>
    </source>
</evidence>
<sequence>MSLDCLLEAAKIVEQRETKDRLKLYPLGIKKDNNRKYAKRSQSYRATHNQLEKNRRAHLRDCLVSLRDLVPTSADSSKVTTLSLLQSAKQYIKVLENHDRDAQSLKRQLSLEQQRLRKRLAAMLNNTDPNTIVYKSDSSISSTGSSILEEEIDVEGDDDTGYDSIDDSLSTSSSIGSLNSVL</sequence>
<evidence type="ECO:0000256" key="4">
    <source>
        <dbReference type="ARBA" id="ARBA00023163"/>
    </source>
</evidence>